<dbReference type="AlphaFoldDB" id="A0A210PMJ9"/>
<gene>
    <name evidence="2" type="ORF">KP79_PYT21368</name>
</gene>
<evidence type="ECO:0000256" key="1">
    <source>
        <dbReference type="SAM" id="MobiDB-lite"/>
    </source>
</evidence>
<dbReference type="EMBL" id="NEDP02005583">
    <property type="protein sequence ID" value="OWF37709.1"/>
    <property type="molecule type" value="Genomic_DNA"/>
</dbReference>
<evidence type="ECO:0000313" key="3">
    <source>
        <dbReference type="Proteomes" id="UP000242188"/>
    </source>
</evidence>
<feature type="compositionally biased region" description="Polar residues" evidence="1">
    <location>
        <begin position="24"/>
        <end position="37"/>
    </location>
</feature>
<dbReference type="Proteomes" id="UP000242188">
    <property type="component" value="Unassembled WGS sequence"/>
</dbReference>
<keyword evidence="3" id="KW-1185">Reference proteome</keyword>
<sequence length="70" mass="7521">MESRVQPAAPMNVEESRSKRSRKPLTTNGIGSSTSGCPPSRRARYAVGQDRQGPHAGCDEEQTYAKSVSA</sequence>
<feature type="region of interest" description="Disordered" evidence="1">
    <location>
        <begin position="1"/>
        <end position="70"/>
    </location>
</feature>
<organism evidence="2 3">
    <name type="scientific">Mizuhopecten yessoensis</name>
    <name type="common">Japanese scallop</name>
    <name type="synonym">Patinopecten yessoensis</name>
    <dbReference type="NCBI Taxonomy" id="6573"/>
    <lineage>
        <taxon>Eukaryota</taxon>
        <taxon>Metazoa</taxon>
        <taxon>Spiralia</taxon>
        <taxon>Lophotrochozoa</taxon>
        <taxon>Mollusca</taxon>
        <taxon>Bivalvia</taxon>
        <taxon>Autobranchia</taxon>
        <taxon>Pteriomorphia</taxon>
        <taxon>Pectinida</taxon>
        <taxon>Pectinoidea</taxon>
        <taxon>Pectinidae</taxon>
        <taxon>Mizuhopecten</taxon>
    </lineage>
</organism>
<reference evidence="2 3" key="1">
    <citation type="journal article" date="2017" name="Nat. Ecol. Evol.">
        <title>Scallop genome provides insights into evolution of bilaterian karyotype and development.</title>
        <authorList>
            <person name="Wang S."/>
            <person name="Zhang J."/>
            <person name="Jiao W."/>
            <person name="Li J."/>
            <person name="Xun X."/>
            <person name="Sun Y."/>
            <person name="Guo X."/>
            <person name="Huan P."/>
            <person name="Dong B."/>
            <person name="Zhang L."/>
            <person name="Hu X."/>
            <person name="Sun X."/>
            <person name="Wang J."/>
            <person name="Zhao C."/>
            <person name="Wang Y."/>
            <person name="Wang D."/>
            <person name="Huang X."/>
            <person name="Wang R."/>
            <person name="Lv J."/>
            <person name="Li Y."/>
            <person name="Zhang Z."/>
            <person name="Liu B."/>
            <person name="Lu W."/>
            <person name="Hui Y."/>
            <person name="Liang J."/>
            <person name="Zhou Z."/>
            <person name="Hou R."/>
            <person name="Li X."/>
            <person name="Liu Y."/>
            <person name="Li H."/>
            <person name="Ning X."/>
            <person name="Lin Y."/>
            <person name="Zhao L."/>
            <person name="Xing Q."/>
            <person name="Dou J."/>
            <person name="Li Y."/>
            <person name="Mao J."/>
            <person name="Guo H."/>
            <person name="Dou H."/>
            <person name="Li T."/>
            <person name="Mu C."/>
            <person name="Jiang W."/>
            <person name="Fu Q."/>
            <person name="Fu X."/>
            <person name="Miao Y."/>
            <person name="Liu J."/>
            <person name="Yu Q."/>
            <person name="Li R."/>
            <person name="Liao H."/>
            <person name="Li X."/>
            <person name="Kong Y."/>
            <person name="Jiang Z."/>
            <person name="Chourrout D."/>
            <person name="Li R."/>
            <person name="Bao Z."/>
        </authorList>
    </citation>
    <scope>NUCLEOTIDE SEQUENCE [LARGE SCALE GENOMIC DNA]</scope>
    <source>
        <strain evidence="2 3">PY_sf001</strain>
    </source>
</reference>
<protein>
    <submittedName>
        <fullName evidence="2">Uncharacterized protein</fullName>
    </submittedName>
</protein>
<accession>A0A210PMJ9</accession>
<proteinExistence type="predicted"/>
<evidence type="ECO:0000313" key="2">
    <source>
        <dbReference type="EMBL" id="OWF37709.1"/>
    </source>
</evidence>
<comment type="caution">
    <text evidence="2">The sequence shown here is derived from an EMBL/GenBank/DDBJ whole genome shotgun (WGS) entry which is preliminary data.</text>
</comment>
<name>A0A210PMJ9_MIZYE</name>